<dbReference type="InterPro" id="IPR024362">
    <property type="entry name" value="DUF2685"/>
</dbReference>
<evidence type="ECO:0000313" key="1">
    <source>
        <dbReference type="EMBL" id="ALF01912.1"/>
    </source>
</evidence>
<gene>
    <name evidence="1" type="ORF">CPT_Margaery223</name>
</gene>
<dbReference type="GeneID" id="26647408"/>
<proteinExistence type="predicted"/>
<organism evidence="1 2">
    <name type="scientific">Citrobacter phage Margaery</name>
    <dbReference type="NCBI Taxonomy" id="1701810"/>
    <lineage>
        <taxon>Viruses</taxon>
        <taxon>Duplodnaviria</taxon>
        <taxon>Heunggongvirae</taxon>
        <taxon>Uroviricota</taxon>
        <taxon>Caudoviricetes</taxon>
        <taxon>Pantevenvirales</taxon>
        <taxon>Straboviridae</taxon>
        <taxon>Pseudotevenvirus</taxon>
        <taxon>Pseudotevenvirus margaery</taxon>
    </lineage>
</organism>
<dbReference type="RefSeq" id="YP_009195038.1">
    <property type="nucleotide sequence ID" value="NC_028755.1"/>
</dbReference>
<reference evidence="1 2" key="1">
    <citation type="submission" date="2015-08" db="EMBL/GenBank/DDBJ databases">
        <title>The Complete Genome of Citrobacter freundii Myophage Margaery.</title>
        <authorList>
            <person name="Yi D."/>
            <person name="Cadungog J.N."/>
            <person name="Cahill J.L."/>
            <person name="Rasche E.S."/>
            <person name="Everett G.F.K."/>
        </authorList>
    </citation>
    <scope>NUCLEOTIDE SEQUENCE [LARGE SCALE GENOMIC DNA]</scope>
</reference>
<accession>A0A0M4S634</accession>
<dbReference type="Proteomes" id="UP000201970">
    <property type="component" value="Segment"/>
</dbReference>
<evidence type="ECO:0000313" key="2">
    <source>
        <dbReference type="Proteomes" id="UP000201970"/>
    </source>
</evidence>
<sequence length="60" mass="6753">MAEEFDCKCVVCKQPMNSRNTAFVNEAGPICGVVCLQYLNERNDRGINEADDLNEVQMLL</sequence>
<dbReference type="Pfam" id="PF10886">
    <property type="entry name" value="DUF2685"/>
    <property type="match status" value="1"/>
</dbReference>
<dbReference type="EMBL" id="KT381880">
    <property type="protein sequence ID" value="ALF01912.1"/>
    <property type="molecule type" value="Genomic_DNA"/>
</dbReference>
<name>A0A0M4S634_9CAUD</name>
<dbReference type="KEGG" id="vg:26647408"/>
<protein>
    <submittedName>
        <fullName evidence="1">Uncharacterized protein</fullName>
    </submittedName>
</protein>
<keyword evidence="2" id="KW-1185">Reference proteome</keyword>